<dbReference type="EMBL" id="JAIXNE010000001">
    <property type="protein sequence ID" value="MCA6074218.1"/>
    <property type="molecule type" value="Genomic_DNA"/>
</dbReference>
<accession>A0A9X1HL74</accession>
<dbReference type="Proteomes" id="UP001139409">
    <property type="component" value="Unassembled WGS sequence"/>
</dbReference>
<evidence type="ECO:0000256" key="1">
    <source>
        <dbReference type="SAM" id="MobiDB-lite"/>
    </source>
</evidence>
<evidence type="ECO:0000313" key="3">
    <source>
        <dbReference type="Proteomes" id="UP001139409"/>
    </source>
</evidence>
<comment type="caution">
    <text evidence="2">The sequence shown here is derived from an EMBL/GenBank/DDBJ whole genome shotgun (WGS) entry which is preliminary data.</text>
</comment>
<feature type="compositionally biased region" description="Basic and acidic residues" evidence="1">
    <location>
        <begin position="216"/>
        <end position="233"/>
    </location>
</feature>
<name>A0A9X1HL74_9BACT</name>
<reference evidence="2" key="1">
    <citation type="submission" date="2021-09" db="EMBL/GenBank/DDBJ databases">
        <title>Fulvivirga sp. isolated from coastal sediment.</title>
        <authorList>
            <person name="Yu H."/>
        </authorList>
    </citation>
    <scope>NUCLEOTIDE SEQUENCE</scope>
    <source>
        <strain evidence="2">1062</strain>
    </source>
</reference>
<dbReference type="RefSeq" id="WP_225697315.1">
    <property type="nucleotide sequence ID" value="NZ_JAIXNE010000001.1"/>
</dbReference>
<evidence type="ECO:0000313" key="2">
    <source>
        <dbReference type="EMBL" id="MCA6074218.1"/>
    </source>
</evidence>
<sequence>MDSSIRRDVMKDYSKRFANKVADDFFADHEKIASKDVMNVQEIKQVNLFVVKNLYDQWQRESDELRSPFFDYSSPEIKEAMQVFMNKLSHHISLNRKTYGELLEKSTEETLLLIFTPYDFYFRLLSEYDKDEIPVSYLSYVLKYVKINPHILRNILEIIAERNLEKIEKGQINELLDKSLERTAESPEDVEQYIEKFSGYVSLSLEEIYGEDKKKEIRKAPDQAEEKKKEKNTGHKPTLNDLLQKDEVPTLADIHRRAKIEDIKKSLSINQRFMFVNTLFNGSEEAFERTVEHIESVSNSEEAISFLTHKFTNWDHDSEEVSEFIQLIRRRHS</sequence>
<keyword evidence="3" id="KW-1185">Reference proteome</keyword>
<proteinExistence type="predicted"/>
<dbReference type="AlphaFoldDB" id="A0A9X1HL74"/>
<protein>
    <submittedName>
        <fullName evidence="2">Uncharacterized protein</fullName>
    </submittedName>
</protein>
<feature type="region of interest" description="Disordered" evidence="1">
    <location>
        <begin position="216"/>
        <end position="242"/>
    </location>
</feature>
<gene>
    <name evidence="2" type="ORF">LDX50_05025</name>
</gene>
<organism evidence="2 3">
    <name type="scientific">Fulvivirga sedimenti</name>
    <dbReference type="NCBI Taxonomy" id="2879465"/>
    <lineage>
        <taxon>Bacteria</taxon>
        <taxon>Pseudomonadati</taxon>
        <taxon>Bacteroidota</taxon>
        <taxon>Cytophagia</taxon>
        <taxon>Cytophagales</taxon>
        <taxon>Fulvivirgaceae</taxon>
        <taxon>Fulvivirga</taxon>
    </lineage>
</organism>